<dbReference type="EMBL" id="CP045871">
    <property type="protein sequence ID" value="QGG81146.1"/>
    <property type="molecule type" value="Genomic_DNA"/>
</dbReference>
<sequence length="136" mass="14053">MTGFIGLIMGALFGAGLVVAGMTNPAKVQNFLDVAGEWDPSLIFVMGAGIPVAFVGHWWLARRGNTLLGQPWTEFMQGAIDRPLLVGSALFGAGWGLGGFCPGPALASLLLQPADAGLFVAAMLAAMWAHDRVGAA</sequence>
<proteinExistence type="predicted"/>
<feature type="transmembrane region" description="Helical" evidence="1">
    <location>
        <begin position="82"/>
        <end position="100"/>
    </location>
</feature>
<dbReference type="OrthoDB" id="9790409at2"/>
<reference evidence="2 3" key="1">
    <citation type="submission" date="2019-11" db="EMBL/GenBank/DDBJ databases">
        <authorList>
            <person name="Khan S.A."/>
            <person name="Jeon C.O."/>
            <person name="Chun B.H."/>
        </authorList>
    </citation>
    <scope>NUCLEOTIDE SEQUENCE [LARGE SCALE GENOMIC DNA]</scope>
    <source>
        <strain evidence="2 3">IMCC 1097</strain>
    </source>
</reference>
<keyword evidence="1" id="KW-0812">Transmembrane</keyword>
<keyword evidence="1" id="KW-1133">Transmembrane helix</keyword>
<keyword evidence="3" id="KW-1185">Reference proteome</keyword>
<name>A0A5Q2QGJ7_9GAMM</name>
<dbReference type="KEGG" id="llp:GH975_11460"/>
<feature type="transmembrane region" description="Helical" evidence="1">
    <location>
        <begin position="41"/>
        <end position="61"/>
    </location>
</feature>
<evidence type="ECO:0000256" key="1">
    <source>
        <dbReference type="SAM" id="Phobius"/>
    </source>
</evidence>
<evidence type="ECO:0000313" key="2">
    <source>
        <dbReference type="EMBL" id="QGG81146.1"/>
    </source>
</evidence>
<evidence type="ECO:0000313" key="3">
    <source>
        <dbReference type="Proteomes" id="UP000388235"/>
    </source>
</evidence>
<dbReference type="RefSeq" id="WP_153714649.1">
    <property type="nucleotide sequence ID" value="NZ_CP045871.1"/>
</dbReference>
<gene>
    <name evidence="2" type="ORF">GH975_11460</name>
</gene>
<dbReference type="Proteomes" id="UP000388235">
    <property type="component" value="Chromosome"/>
</dbReference>
<protein>
    <submittedName>
        <fullName evidence="2">YeeE/YedE family protein</fullName>
    </submittedName>
</protein>
<dbReference type="AlphaFoldDB" id="A0A5Q2QGJ7"/>
<keyword evidence="1" id="KW-0472">Membrane</keyword>
<organism evidence="2 3">
    <name type="scientific">Litorivicinus lipolyticus</name>
    <dbReference type="NCBI Taxonomy" id="418701"/>
    <lineage>
        <taxon>Bacteria</taxon>
        <taxon>Pseudomonadati</taxon>
        <taxon>Pseudomonadota</taxon>
        <taxon>Gammaproteobacteria</taxon>
        <taxon>Oceanospirillales</taxon>
        <taxon>Litorivicinaceae</taxon>
        <taxon>Litorivicinus</taxon>
    </lineage>
</organism>
<dbReference type="Pfam" id="PF20398">
    <property type="entry name" value="DUF6691"/>
    <property type="match status" value="1"/>
</dbReference>
<accession>A0A5Q2QGJ7</accession>
<dbReference type="InterPro" id="IPR046513">
    <property type="entry name" value="DUF6691"/>
</dbReference>